<evidence type="ECO:0000256" key="1">
    <source>
        <dbReference type="ARBA" id="ARBA00005417"/>
    </source>
</evidence>
<dbReference type="RefSeq" id="WP_315733452.1">
    <property type="nucleotide sequence ID" value="NZ_JAVYII010000005.1"/>
</dbReference>
<sequence>MAETAGTTQTTPTAPGAAPDARDAADLAGRPVLVVDDVHLSYKTFGGRRRSGSKLPGWARGVGQGVGAVDTVHAVKGVSFVAHHGESIGLIGHNGSGKSTLLRAVAGALPVTSGAIYTDGIASLLGVSGALINNLSGERNIILGCLALGLKPKDVRRHYEEVVDFADIGDFVQLPMSAYSSGMGARLRFAISTAASPDILMIDEALATGDAAFKARSQERIDEIRERAGTVLLVSHSMNSIRETCDRVLWLDSGVLRADGRPDEVIDAYLESQRAKVEARKTAVEVPADGAAPLRSTKPPFFVGAPHVESRLEGRNGTWSPIWATSFRYQWLADGEPIPGATAKRITLSQAQVGARISLRVTASRDGFLDGTATSEPSAPVTLLPPLVVTEQPGLVVLPRVGATLEGHDGAWAVGGAEAADGADAAAGSGEPVEPVVHHQWLADGEPIPGATERSFTLTADQVGTRVSLRVTATRDGCADGTAITLETDEVRA</sequence>
<dbReference type="GO" id="GO:0005524">
    <property type="term" value="F:ATP binding"/>
    <property type="evidence" value="ECO:0007669"/>
    <property type="project" value="UniProtKB-KW"/>
</dbReference>
<dbReference type="SMART" id="SM00382">
    <property type="entry name" value="AAA"/>
    <property type="match status" value="1"/>
</dbReference>
<evidence type="ECO:0000313" key="8">
    <source>
        <dbReference type="Proteomes" id="UP001268542"/>
    </source>
</evidence>
<feature type="region of interest" description="Disordered" evidence="5">
    <location>
        <begin position="1"/>
        <end position="22"/>
    </location>
</feature>
<evidence type="ECO:0000256" key="4">
    <source>
        <dbReference type="ARBA" id="ARBA00022840"/>
    </source>
</evidence>
<dbReference type="InterPro" id="IPR050683">
    <property type="entry name" value="Bact_Polysacc_Export_ATP-bd"/>
</dbReference>
<dbReference type="Gene3D" id="3.40.50.300">
    <property type="entry name" value="P-loop containing nucleotide triphosphate hydrolases"/>
    <property type="match status" value="1"/>
</dbReference>
<dbReference type="Pfam" id="PF00005">
    <property type="entry name" value="ABC_tran"/>
    <property type="match status" value="1"/>
</dbReference>
<keyword evidence="2" id="KW-0813">Transport</keyword>
<dbReference type="Gene3D" id="2.60.40.2700">
    <property type="match status" value="2"/>
</dbReference>
<reference evidence="7 8" key="1">
    <citation type="submission" date="2023-08" db="EMBL/GenBank/DDBJ databases">
        <title>Nocardioides seae sp. nov., a bacterium isolated from a soil.</title>
        <authorList>
            <person name="Wang X."/>
        </authorList>
    </citation>
    <scope>NUCLEOTIDE SEQUENCE [LARGE SCALE GENOMIC DNA]</scope>
    <source>
        <strain evidence="7 8">YZH12</strain>
    </source>
</reference>
<protein>
    <submittedName>
        <fullName evidence="7">ABC transporter ATP-binding protein</fullName>
    </submittedName>
</protein>
<keyword evidence="4 7" id="KW-0067">ATP-binding</keyword>
<dbReference type="InterPro" id="IPR003593">
    <property type="entry name" value="AAA+_ATPase"/>
</dbReference>
<comment type="caution">
    <text evidence="7">The sequence shown here is derived from an EMBL/GenBank/DDBJ whole genome shotgun (WGS) entry which is preliminary data.</text>
</comment>
<evidence type="ECO:0000256" key="3">
    <source>
        <dbReference type="ARBA" id="ARBA00022741"/>
    </source>
</evidence>
<keyword evidence="3" id="KW-0547">Nucleotide-binding</keyword>
<keyword evidence="8" id="KW-1185">Reference proteome</keyword>
<dbReference type="InterPro" id="IPR027417">
    <property type="entry name" value="P-loop_NTPase"/>
</dbReference>
<proteinExistence type="inferred from homology"/>
<dbReference type="PANTHER" id="PTHR46743">
    <property type="entry name" value="TEICHOIC ACIDS EXPORT ATP-BINDING PROTEIN TAGH"/>
    <property type="match status" value="1"/>
</dbReference>
<feature type="compositionally biased region" description="Low complexity" evidence="5">
    <location>
        <begin position="1"/>
        <end position="19"/>
    </location>
</feature>
<dbReference type="CDD" id="cd03220">
    <property type="entry name" value="ABC_KpsT_Wzt"/>
    <property type="match status" value="1"/>
</dbReference>
<dbReference type="InterPro" id="IPR015860">
    <property type="entry name" value="ABC_transpr_TagH-like"/>
</dbReference>
<dbReference type="PROSITE" id="PS50893">
    <property type="entry name" value="ABC_TRANSPORTER_2"/>
    <property type="match status" value="1"/>
</dbReference>
<dbReference type="InterPro" id="IPR003439">
    <property type="entry name" value="ABC_transporter-like_ATP-bd"/>
</dbReference>
<evidence type="ECO:0000256" key="5">
    <source>
        <dbReference type="SAM" id="MobiDB-lite"/>
    </source>
</evidence>
<feature type="domain" description="ABC transporter" evidence="6">
    <location>
        <begin position="33"/>
        <end position="278"/>
    </location>
</feature>
<evidence type="ECO:0000256" key="2">
    <source>
        <dbReference type="ARBA" id="ARBA00022448"/>
    </source>
</evidence>
<dbReference type="Proteomes" id="UP001268542">
    <property type="component" value="Unassembled WGS sequence"/>
</dbReference>
<dbReference type="PANTHER" id="PTHR46743:SF2">
    <property type="entry name" value="TEICHOIC ACIDS EXPORT ATP-BINDING PROTEIN TAGH"/>
    <property type="match status" value="1"/>
</dbReference>
<dbReference type="EMBL" id="JAVYII010000005">
    <property type="protein sequence ID" value="MDT9593966.1"/>
    <property type="molecule type" value="Genomic_DNA"/>
</dbReference>
<gene>
    <name evidence="7" type="ORF">RDV89_12865</name>
</gene>
<evidence type="ECO:0000259" key="6">
    <source>
        <dbReference type="PROSITE" id="PS50893"/>
    </source>
</evidence>
<evidence type="ECO:0000313" key="7">
    <source>
        <dbReference type="EMBL" id="MDT9593966.1"/>
    </source>
</evidence>
<dbReference type="SUPFAM" id="SSF52540">
    <property type="entry name" value="P-loop containing nucleoside triphosphate hydrolases"/>
    <property type="match status" value="1"/>
</dbReference>
<comment type="similarity">
    <text evidence="1">Belongs to the ABC transporter superfamily.</text>
</comment>
<name>A0ABU3PXJ4_9ACTN</name>
<organism evidence="7 8">
    <name type="scientific">Nocardioides imazamoxiresistens</name>
    <dbReference type="NCBI Taxonomy" id="3231893"/>
    <lineage>
        <taxon>Bacteria</taxon>
        <taxon>Bacillati</taxon>
        <taxon>Actinomycetota</taxon>
        <taxon>Actinomycetes</taxon>
        <taxon>Propionibacteriales</taxon>
        <taxon>Nocardioidaceae</taxon>
        <taxon>Nocardioides</taxon>
    </lineage>
</organism>
<accession>A0ABU3PXJ4</accession>